<evidence type="ECO:0000313" key="3">
    <source>
        <dbReference type="EMBL" id="MBA9077168.1"/>
    </source>
</evidence>
<name>A0A839GRX3_9BACT</name>
<protein>
    <submittedName>
        <fullName evidence="3">Sensor histidine kinase YesM</fullName>
    </submittedName>
</protein>
<feature type="transmembrane region" description="Helical" evidence="1">
    <location>
        <begin position="137"/>
        <end position="159"/>
    </location>
</feature>
<dbReference type="InterPro" id="IPR050640">
    <property type="entry name" value="Bact_2-comp_sensor_kinase"/>
</dbReference>
<feature type="transmembrane region" description="Helical" evidence="1">
    <location>
        <begin position="55"/>
        <end position="75"/>
    </location>
</feature>
<dbReference type="PANTHER" id="PTHR34220">
    <property type="entry name" value="SENSOR HISTIDINE KINASE YPDA"/>
    <property type="match status" value="1"/>
</dbReference>
<dbReference type="Proteomes" id="UP000563094">
    <property type="component" value="Unassembled WGS sequence"/>
</dbReference>
<evidence type="ECO:0000259" key="2">
    <source>
        <dbReference type="Pfam" id="PF06580"/>
    </source>
</evidence>
<evidence type="ECO:0000256" key="1">
    <source>
        <dbReference type="SAM" id="Phobius"/>
    </source>
</evidence>
<gene>
    <name evidence="3" type="ORF">FHS90_001879</name>
</gene>
<dbReference type="AlphaFoldDB" id="A0A839GRX3"/>
<evidence type="ECO:0000313" key="4">
    <source>
        <dbReference type="Proteomes" id="UP000563094"/>
    </source>
</evidence>
<feature type="transmembrane region" description="Helical" evidence="1">
    <location>
        <begin position="234"/>
        <end position="257"/>
    </location>
</feature>
<keyword evidence="1" id="KW-1133">Transmembrane helix</keyword>
<dbReference type="PANTHER" id="PTHR34220:SF7">
    <property type="entry name" value="SENSOR HISTIDINE KINASE YPDA"/>
    <property type="match status" value="1"/>
</dbReference>
<proteinExistence type="predicted"/>
<keyword evidence="3" id="KW-0808">Transferase</keyword>
<feature type="transmembrane region" description="Helical" evidence="1">
    <location>
        <begin position="263"/>
        <end position="287"/>
    </location>
</feature>
<reference evidence="3 4" key="1">
    <citation type="submission" date="2020-08" db="EMBL/GenBank/DDBJ databases">
        <title>Genomic Encyclopedia of Type Strains, Phase IV (KMG-IV): sequencing the most valuable type-strain genomes for metagenomic binning, comparative biology and taxonomic classification.</title>
        <authorList>
            <person name="Goeker M."/>
        </authorList>
    </citation>
    <scope>NUCLEOTIDE SEQUENCE [LARGE SCALE GENOMIC DNA]</scope>
    <source>
        <strain evidence="3 4">DSM 29854</strain>
    </source>
</reference>
<feature type="transmembrane region" description="Helical" evidence="1">
    <location>
        <begin position="87"/>
        <end position="107"/>
    </location>
</feature>
<feature type="transmembrane region" description="Helical" evidence="1">
    <location>
        <begin position="16"/>
        <end position="35"/>
    </location>
</feature>
<dbReference type="Pfam" id="PF06580">
    <property type="entry name" value="His_kinase"/>
    <property type="match status" value="1"/>
</dbReference>
<sequence length="501" mass="58258">MKELLFKPSFQGKVEFWAATTIFAFSVFFLLSGIVNAHEGLFFDPHIPFNYYGDFIFPSLIRYTFLYGAFLLLNFKVLPKLVAKERVALNCFYLILIFLATGTLFGITDTYLKKYLFDHYVEEDAAYAAFFQGSFSYAFRLLMILGFYTVLKYISVYLLSHSETIQAKYQILTRDVLAAFVLWLVSLFLLMIIDAEGEFLLSWGIIAPTGILLYGVSFYYFIPKALPSKKPFLAYLWRAVLLLAVSFLPLAILLMTLTNEKDFALGLPLFNVFFHLFLTTPVCWVLFKRQMQGKEEVYVLQKELGRSNANFDFLRSQINPHFLFNTLNTLYGTALQENSERTAQGIQMLGDMMRFMLHENNQQKILLSREIDYMRNYIELQSLRTSTSPDITIQTQIEEVYTEKFIAPMLLIPFVENAFKHGISLKEKSWIRVTLHLEQNKLYFDVYNSTHVKPEQDPEKDKSGVGLENVRQRLALLYPQKHELVIRETLGEFFVHLTVEL</sequence>
<comment type="caution">
    <text evidence="3">The sequence shown here is derived from an EMBL/GenBank/DDBJ whole genome shotgun (WGS) entry which is preliminary data.</text>
</comment>
<dbReference type="InterPro" id="IPR010559">
    <property type="entry name" value="Sig_transdc_His_kin_internal"/>
</dbReference>
<feature type="transmembrane region" description="Helical" evidence="1">
    <location>
        <begin position="171"/>
        <end position="193"/>
    </location>
</feature>
<keyword evidence="3" id="KW-0418">Kinase</keyword>
<dbReference type="SUPFAM" id="SSF55874">
    <property type="entry name" value="ATPase domain of HSP90 chaperone/DNA topoisomerase II/histidine kinase"/>
    <property type="match status" value="1"/>
</dbReference>
<dbReference type="InterPro" id="IPR036890">
    <property type="entry name" value="HATPase_C_sf"/>
</dbReference>
<dbReference type="EMBL" id="JACJIQ010000006">
    <property type="protein sequence ID" value="MBA9077168.1"/>
    <property type="molecule type" value="Genomic_DNA"/>
</dbReference>
<keyword evidence="1" id="KW-0812">Transmembrane</keyword>
<dbReference type="GO" id="GO:0000155">
    <property type="term" value="F:phosphorelay sensor kinase activity"/>
    <property type="evidence" value="ECO:0007669"/>
    <property type="project" value="InterPro"/>
</dbReference>
<keyword evidence="1" id="KW-0472">Membrane</keyword>
<dbReference type="GO" id="GO:0016020">
    <property type="term" value="C:membrane"/>
    <property type="evidence" value="ECO:0007669"/>
    <property type="project" value="InterPro"/>
</dbReference>
<keyword evidence="4" id="KW-1185">Reference proteome</keyword>
<organism evidence="3 4">
    <name type="scientific">Rufibacter quisquiliarum</name>
    <dbReference type="NCBI Taxonomy" id="1549639"/>
    <lineage>
        <taxon>Bacteria</taxon>
        <taxon>Pseudomonadati</taxon>
        <taxon>Bacteroidota</taxon>
        <taxon>Cytophagia</taxon>
        <taxon>Cytophagales</taxon>
        <taxon>Hymenobacteraceae</taxon>
        <taxon>Rufibacter</taxon>
    </lineage>
</organism>
<accession>A0A839GRX3</accession>
<dbReference type="RefSeq" id="WP_066838047.1">
    <property type="nucleotide sequence ID" value="NZ_JACJIQ010000006.1"/>
</dbReference>
<feature type="domain" description="Signal transduction histidine kinase internal region" evidence="2">
    <location>
        <begin position="310"/>
        <end position="386"/>
    </location>
</feature>
<feature type="transmembrane region" description="Helical" evidence="1">
    <location>
        <begin position="199"/>
        <end position="222"/>
    </location>
</feature>
<dbReference type="Gene3D" id="3.30.565.10">
    <property type="entry name" value="Histidine kinase-like ATPase, C-terminal domain"/>
    <property type="match status" value="1"/>
</dbReference>